<reference evidence="11 12" key="1">
    <citation type="submission" date="2016-02" db="EMBL/GenBank/DDBJ databases">
        <title>Genome sequencing of a beta-galactosidase producing bacteria Rhizobium sp. 59.</title>
        <authorList>
            <person name="Wang D."/>
            <person name="Kot W."/>
            <person name="Qin Y."/>
            <person name="Hansen L."/>
            <person name="Naqvi K."/>
            <person name="Rensing C."/>
        </authorList>
    </citation>
    <scope>NUCLEOTIDE SEQUENCE [LARGE SCALE GENOMIC DNA]</scope>
    <source>
        <strain evidence="11 12">59</strain>
    </source>
</reference>
<comment type="similarity">
    <text evidence="8 9">Belongs to the TRAP transporter small permease family.</text>
</comment>
<feature type="transmembrane region" description="Helical" evidence="9">
    <location>
        <begin position="21"/>
        <end position="39"/>
    </location>
</feature>
<sequence>MPEFIKTYVRVVDAFNRRVGIFAMYLIFVMLGILLYSSVSKAFHLPANWTLESAQFTMAAYFMLGGAFAMQMGDHVRMDLFYGSLSLRRRAMIDLVTCLALITYLGFMLYGGISSTTYAIRYGEKSFSAWAPYMAPIKIVMTFGVLMMLAQSFSALFKDVAEVRGKPIA</sequence>
<keyword evidence="6 9" id="KW-1133">Transmembrane helix</keyword>
<name>A0A657LSF1_9HYPH</name>
<accession>A0A657LSF1</accession>
<dbReference type="GO" id="GO:0005886">
    <property type="term" value="C:plasma membrane"/>
    <property type="evidence" value="ECO:0007669"/>
    <property type="project" value="UniProtKB-SubCell"/>
</dbReference>
<dbReference type="AlphaFoldDB" id="A0A657LSF1"/>
<evidence type="ECO:0000259" key="10">
    <source>
        <dbReference type="Pfam" id="PF04290"/>
    </source>
</evidence>
<proteinExistence type="inferred from homology"/>
<evidence type="ECO:0000256" key="2">
    <source>
        <dbReference type="ARBA" id="ARBA00022448"/>
    </source>
</evidence>
<dbReference type="Proteomes" id="UP000182661">
    <property type="component" value="Unassembled WGS sequence"/>
</dbReference>
<evidence type="ECO:0000256" key="7">
    <source>
        <dbReference type="ARBA" id="ARBA00023136"/>
    </source>
</evidence>
<dbReference type="InterPro" id="IPR007387">
    <property type="entry name" value="TRAP_DctQ"/>
</dbReference>
<comment type="caution">
    <text evidence="11">The sequence shown here is derived from an EMBL/GenBank/DDBJ whole genome shotgun (WGS) entry which is preliminary data.</text>
</comment>
<evidence type="ECO:0000313" key="11">
    <source>
        <dbReference type="EMBL" id="OJF95638.1"/>
    </source>
</evidence>
<feature type="domain" description="Tripartite ATP-independent periplasmic transporters DctQ component" evidence="10">
    <location>
        <begin position="30"/>
        <end position="160"/>
    </location>
</feature>
<keyword evidence="5 9" id="KW-0812">Transmembrane</keyword>
<evidence type="ECO:0000313" key="12">
    <source>
        <dbReference type="Proteomes" id="UP000182661"/>
    </source>
</evidence>
<comment type="function">
    <text evidence="9">Part of the tripartite ATP-independent periplasmic (TRAP) transport system.</text>
</comment>
<feature type="transmembrane region" description="Helical" evidence="9">
    <location>
        <begin position="91"/>
        <end position="113"/>
    </location>
</feature>
<organism evidence="11 12">
    <name type="scientific">Pararhizobium antarcticum</name>
    <dbReference type="NCBI Taxonomy" id="1798805"/>
    <lineage>
        <taxon>Bacteria</taxon>
        <taxon>Pseudomonadati</taxon>
        <taxon>Pseudomonadota</taxon>
        <taxon>Alphaproteobacteria</taxon>
        <taxon>Hyphomicrobiales</taxon>
        <taxon>Rhizobiaceae</taxon>
        <taxon>Rhizobium/Agrobacterium group</taxon>
        <taxon>Pararhizobium</taxon>
    </lineage>
</organism>
<evidence type="ECO:0000256" key="6">
    <source>
        <dbReference type="ARBA" id="ARBA00022989"/>
    </source>
</evidence>
<keyword evidence="3" id="KW-1003">Cell membrane</keyword>
<feature type="transmembrane region" description="Helical" evidence="9">
    <location>
        <begin position="133"/>
        <end position="157"/>
    </location>
</feature>
<dbReference type="GO" id="GO:0022857">
    <property type="term" value="F:transmembrane transporter activity"/>
    <property type="evidence" value="ECO:0007669"/>
    <property type="project" value="UniProtKB-UniRule"/>
</dbReference>
<dbReference type="PANTHER" id="PTHR35011:SF4">
    <property type="entry name" value="SLL1102 PROTEIN"/>
    <property type="match status" value="1"/>
</dbReference>
<evidence type="ECO:0000256" key="1">
    <source>
        <dbReference type="ARBA" id="ARBA00004429"/>
    </source>
</evidence>
<dbReference type="InterPro" id="IPR055348">
    <property type="entry name" value="DctQ"/>
</dbReference>
<dbReference type="PANTHER" id="PTHR35011">
    <property type="entry name" value="2,3-DIKETO-L-GULONATE TRAP TRANSPORTER SMALL PERMEASE PROTEIN YIAM"/>
    <property type="match status" value="1"/>
</dbReference>
<keyword evidence="4 9" id="KW-0997">Cell inner membrane</keyword>
<protein>
    <recommendedName>
        <fullName evidence="9">TRAP transporter small permease protein</fullName>
    </recommendedName>
</protein>
<dbReference type="RefSeq" id="WP_071833686.1">
    <property type="nucleotide sequence ID" value="NZ_LSRP01000092.1"/>
</dbReference>
<dbReference type="EMBL" id="LSRP01000092">
    <property type="protein sequence ID" value="OJF95638.1"/>
    <property type="molecule type" value="Genomic_DNA"/>
</dbReference>
<dbReference type="OrthoDB" id="9794346at2"/>
<keyword evidence="2 9" id="KW-0813">Transport</keyword>
<gene>
    <name evidence="11" type="ORF">AX760_19070</name>
</gene>
<keyword evidence="12" id="KW-1185">Reference proteome</keyword>
<evidence type="ECO:0000256" key="4">
    <source>
        <dbReference type="ARBA" id="ARBA00022519"/>
    </source>
</evidence>
<evidence type="ECO:0000256" key="5">
    <source>
        <dbReference type="ARBA" id="ARBA00022692"/>
    </source>
</evidence>
<evidence type="ECO:0000256" key="3">
    <source>
        <dbReference type="ARBA" id="ARBA00022475"/>
    </source>
</evidence>
<evidence type="ECO:0000256" key="8">
    <source>
        <dbReference type="ARBA" id="ARBA00038436"/>
    </source>
</evidence>
<keyword evidence="7 9" id="KW-0472">Membrane</keyword>
<comment type="subcellular location">
    <subcellularLocation>
        <location evidence="1 9">Cell inner membrane</location>
        <topology evidence="1 9">Multi-pass membrane protein</topology>
    </subcellularLocation>
</comment>
<evidence type="ECO:0000256" key="9">
    <source>
        <dbReference type="RuleBase" id="RU369079"/>
    </source>
</evidence>
<feature type="transmembrane region" description="Helical" evidence="9">
    <location>
        <begin position="51"/>
        <end position="70"/>
    </location>
</feature>
<comment type="subunit">
    <text evidence="9">The complex comprises the extracytoplasmic solute receptor protein and the two transmembrane proteins.</text>
</comment>
<dbReference type="Pfam" id="PF04290">
    <property type="entry name" value="DctQ"/>
    <property type="match status" value="1"/>
</dbReference>